<dbReference type="Pfam" id="PF00750">
    <property type="entry name" value="tRNA-synt_1d"/>
    <property type="match status" value="1"/>
</dbReference>
<dbReference type="EC" id="6.1.1.19" evidence="8"/>
<dbReference type="InterPro" id="IPR014729">
    <property type="entry name" value="Rossmann-like_a/b/a_fold"/>
</dbReference>
<organism evidence="12 13">
    <name type="scientific">Candidatus Niyogibacteria bacterium RIFCSPLOWO2_02_FULL_45_13</name>
    <dbReference type="NCBI Taxonomy" id="1801725"/>
    <lineage>
        <taxon>Bacteria</taxon>
        <taxon>Candidatus Niyogiibacteriota</taxon>
    </lineage>
</organism>
<keyword evidence="5 8" id="KW-0648">Protein biosynthesis</keyword>
<comment type="catalytic activity">
    <reaction evidence="7 8">
        <text>tRNA(Arg) + L-arginine + ATP = L-arginyl-tRNA(Arg) + AMP + diphosphate</text>
        <dbReference type="Rhea" id="RHEA:20301"/>
        <dbReference type="Rhea" id="RHEA-COMP:9658"/>
        <dbReference type="Rhea" id="RHEA-COMP:9673"/>
        <dbReference type="ChEBI" id="CHEBI:30616"/>
        <dbReference type="ChEBI" id="CHEBI:32682"/>
        <dbReference type="ChEBI" id="CHEBI:33019"/>
        <dbReference type="ChEBI" id="CHEBI:78442"/>
        <dbReference type="ChEBI" id="CHEBI:78513"/>
        <dbReference type="ChEBI" id="CHEBI:456215"/>
        <dbReference type="EC" id="6.1.1.19"/>
    </reaction>
</comment>
<dbReference type="InterPro" id="IPR035684">
    <property type="entry name" value="ArgRS_core"/>
</dbReference>
<keyword evidence="4 8" id="KW-0067">ATP-binding</keyword>
<keyword evidence="6 8" id="KW-0030">Aminoacyl-tRNA synthetase</keyword>
<dbReference type="PANTHER" id="PTHR11956:SF5">
    <property type="entry name" value="ARGININE--TRNA LIGASE, CYTOPLASMIC"/>
    <property type="match status" value="1"/>
</dbReference>
<evidence type="ECO:0000256" key="9">
    <source>
        <dbReference type="RuleBase" id="RU363038"/>
    </source>
</evidence>
<dbReference type="Proteomes" id="UP000178428">
    <property type="component" value="Unassembled WGS sequence"/>
</dbReference>
<evidence type="ECO:0000256" key="8">
    <source>
        <dbReference type="HAMAP-Rule" id="MF_00123"/>
    </source>
</evidence>
<sequence>MIRGGIIKEIKKIAPKDAKFSVSRPERPAFGDYSSNVAMVVAKKFGKNSRELAEDFKEKLGKSKLFERIDVAGPGFLNFWISPEVVGEGFLEFARAKGLPKFNIGKNKKIQVEYVSANPTGPLTLANGRGGFLGDILSSVLALVGFKVEREYYINDTGKQIITLGKSMLASAGLIPDEETFYKGGYIKDWAKKNKAKIKKLGKDPLKLGQEAAKDFLKSIKNTLKSIAKIKFDRWTSEDKYIHKKNWIKKAQALFEKKNMVYEKDGATWLKTTDFADDKDRVLITSDGYPTYFLADAGHYFESVVRGFKKKINILGPDHYGYVARIQAVAEIVGMEDSEIIVTQTVRLMKGGEEFKMSKRKGTFVAFEELIDEIGLDAARWFFLGRSSDTHIDIDLEFAKKQSAENPVYYVQYAHARMSGILRKAQVHSVKRLAFGGFKKDELKFIKKLLEVSDVLEDVARDYQAHRLTAYVYELAQAFSAFYRDVKVLDSGSDEPRRLFIIKSAKNTLGSLLKLLGISAPERM</sequence>
<dbReference type="InterPro" id="IPR009080">
    <property type="entry name" value="tRNAsynth_Ia_anticodon-bd"/>
</dbReference>
<comment type="caution">
    <text evidence="12">The sequence shown here is derived from an EMBL/GenBank/DDBJ whole genome shotgun (WGS) entry which is preliminary data.</text>
</comment>
<feature type="domain" description="Arginyl tRNA synthetase N-terminal" evidence="11">
    <location>
        <begin position="2"/>
        <end position="81"/>
    </location>
</feature>
<keyword evidence="2 8" id="KW-0436">Ligase</keyword>
<dbReference type="Gene3D" id="1.10.730.10">
    <property type="entry name" value="Isoleucyl-tRNA Synthetase, Domain 1"/>
    <property type="match status" value="1"/>
</dbReference>
<dbReference type="Pfam" id="PF05746">
    <property type="entry name" value="DALR_1"/>
    <property type="match status" value="1"/>
</dbReference>
<evidence type="ECO:0000256" key="2">
    <source>
        <dbReference type="ARBA" id="ARBA00022598"/>
    </source>
</evidence>
<keyword evidence="3 8" id="KW-0547">Nucleotide-binding</keyword>
<feature type="domain" description="DALR anticodon binding" evidence="10">
    <location>
        <begin position="411"/>
        <end position="524"/>
    </location>
</feature>
<reference evidence="12 13" key="1">
    <citation type="journal article" date="2016" name="Nat. Commun.">
        <title>Thousands of microbial genomes shed light on interconnected biogeochemical processes in an aquifer system.</title>
        <authorList>
            <person name="Anantharaman K."/>
            <person name="Brown C.T."/>
            <person name="Hug L.A."/>
            <person name="Sharon I."/>
            <person name="Castelle C.J."/>
            <person name="Probst A.J."/>
            <person name="Thomas B.C."/>
            <person name="Singh A."/>
            <person name="Wilkins M.J."/>
            <person name="Karaoz U."/>
            <person name="Brodie E.L."/>
            <person name="Williams K.H."/>
            <person name="Hubbard S.S."/>
            <person name="Banfield J.F."/>
        </authorList>
    </citation>
    <scope>NUCLEOTIDE SEQUENCE [LARGE SCALE GENOMIC DNA]</scope>
</reference>
<evidence type="ECO:0000256" key="3">
    <source>
        <dbReference type="ARBA" id="ARBA00022741"/>
    </source>
</evidence>
<dbReference type="AlphaFoldDB" id="A0A1G2EWJ5"/>
<dbReference type="STRING" id="1801725.A3J00_00685"/>
<comment type="similarity">
    <text evidence="1 8 9">Belongs to the class-I aminoacyl-tRNA synthetase family.</text>
</comment>
<dbReference type="Gene3D" id="3.40.50.620">
    <property type="entry name" value="HUPs"/>
    <property type="match status" value="1"/>
</dbReference>
<evidence type="ECO:0000313" key="12">
    <source>
        <dbReference type="EMBL" id="OGZ30169.1"/>
    </source>
</evidence>
<dbReference type="HAMAP" id="MF_00123">
    <property type="entry name" value="Arg_tRNA_synth"/>
    <property type="match status" value="1"/>
</dbReference>
<evidence type="ECO:0000256" key="4">
    <source>
        <dbReference type="ARBA" id="ARBA00022840"/>
    </source>
</evidence>
<gene>
    <name evidence="8" type="primary">argS</name>
    <name evidence="12" type="ORF">A3J00_00685</name>
</gene>
<accession>A0A1G2EWJ5</accession>
<dbReference type="InterPro" id="IPR036695">
    <property type="entry name" value="Arg-tRNA-synth_N_sf"/>
</dbReference>
<dbReference type="GO" id="GO:0004814">
    <property type="term" value="F:arginine-tRNA ligase activity"/>
    <property type="evidence" value="ECO:0007669"/>
    <property type="project" value="UniProtKB-UniRule"/>
</dbReference>
<dbReference type="InterPro" id="IPR008909">
    <property type="entry name" value="DALR_anticod-bd"/>
</dbReference>
<evidence type="ECO:0000256" key="5">
    <source>
        <dbReference type="ARBA" id="ARBA00022917"/>
    </source>
</evidence>
<dbReference type="SMART" id="SM00836">
    <property type="entry name" value="DALR_1"/>
    <property type="match status" value="1"/>
</dbReference>
<dbReference type="NCBIfam" id="TIGR00456">
    <property type="entry name" value="argS"/>
    <property type="match status" value="1"/>
</dbReference>
<evidence type="ECO:0000256" key="7">
    <source>
        <dbReference type="ARBA" id="ARBA00049339"/>
    </source>
</evidence>
<feature type="short sequence motif" description="'HIGH' region" evidence="8">
    <location>
        <begin position="117"/>
        <end position="127"/>
    </location>
</feature>
<dbReference type="Pfam" id="PF03485">
    <property type="entry name" value="Arg_tRNA_synt_N"/>
    <property type="match status" value="1"/>
</dbReference>
<dbReference type="GO" id="GO:0005737">
    <property type="term" value="C:cytoplasm"/>
    <property type="evidence" value="ECO:0007669"/>
    <property type="project" value="UniProtKB-SubCell"/>
</dbReference>
<keyword evidence="8" id="KW-0963">Cytoplasm</keyword>
<dbReference type="GO" id="GO:0006420">
    <property type="term" value="P:arginyl-tRNA aminoacylation"/>
    <property type="evidence" value="ECO:0007669"/>
    <property type="project" value="UniProtKB-UniRule"/>
</dbReference>
<proteinExistence type="inferred from homology"/>
<evidence type="ECO:0000256" key="6">
    <source>
        <dbReference type="ARBA" id="ARBA00023146"/>
    </source>
</evidence>
<dbReference type="SUPFAM" id="SSF52374">
    <property type="entry name" value="Nucleotidylyl transferase"/>
    <property type="match status" value="1"/>
</dbReference>
<dbReference type="SUPFAM" id="SSF55190">
    <property type="entry name" value="Arginyl-tRNA synthetase (ArgRS), N-terminal 'additional' domain"/>
    <property type="match status" value="1"/>
</dbReference>
<dbReference type="InterPro" id="IPR005148">
    <property type="entry name" value="Arg-tRNA-synth_N"/>
</dbReference>
<protein>
    <recommendedName>
        <fullName evidence="8">Arginine--tRNA ligase</fullName>
        <ecNumber evidence="8">6.1.1.19</ecNumber>
    </recommendedName>
    <alternativeName>
        <fullName evidence="8">Arginyl-tRNA synthetase</fullName>
        <shortName evidence="8">ArgRS</shortName>
    </alternativeName>
</protein>
<name>A0A1G2EWJ5_9BACT</name>
<dbReference type="EMBL" id="MHMR01000026">
    <property type="protein sequence ID" value="OGZ30169.1"/>
    <property type="molecule type" value="Genomic_DNA"/>
</dbReference>
<dbReference type="GO" id="GO:0005524">
    <property type="term" value="F:ATP binding"/>
    <property type="evidence" value="ECO:0007669"/>
    <property type="project" value="UniProtKB-UniRule"/>
</dbReference>
<evidence type="ECO:0000256" key="1">
    <source>
        <dbReference type="ARBA" id="ARBA00005594"/>
    </source>
</evidence>
<dbReference type="PANTHER" id="PTHR11956">
    <property type="entry name" value="ARGINYL-TRNA SYNTHETASE"/>
    <property type="match status" value="1"/>
</dbReference>
<dbReference type="InterPro" id="IPR001278">
    <property type="entry name" value="Arg-tRNA-ligase"/>
</dbReference>
<dbReference type="SMART" id="SM01016">
    <property type="entry name" value="Arg_tRNA_synt_N"/>
    <property type="match status" value="1"/>
</dbReference>
<dbReference type="Gene3D" id="3.30.1360.70">
    <property type="entry name" value="Arginyl tRNA synthetase N-terminal domain"/>
    <property type="match status" value="1"/>
</dbReference>
<dbReference type="SUPFAM" id="SSF47323">
    <property type="entry name" value="Anticodon-binding domain of a subclass of class I aminoacyl-tRNA synthetases"/>
    <property type="match status" value="1"/>
</dbReference>
<evidence type="ECO:0000259" key="11">
    <source>
        <dbReference type="SMART" id="SM01016"/>
    </source>
</evidence>
<evidence type="ECO:0000313" key="13">
    <source>
        <dbReference type="Proteomes" id="UP000178428"/>
    </source>
</evidence>
<comment type="subcellular location">
    <subcellularLocation>
        <location evidence="8">Cytoplasm</location>
    </subcellularLocation>
</comment>
<evidence type="ECO:0000259" key="10">
    <source>
        <dbReference type="SMART" id="SM00836"/>
    </source>
</evidence>
<dbReference type="PRINTS" id="PR01038">
    <property type="entry name" value="TRNASYNTHARG"/>
</dbReference>
<comment type="subunit">
    <text evidence="8">Monomer.</text>
</comment>